<organism evidence="5 6">
    <name type="scientific">Crossiella equi</name>
    <dbReference type="NCBI Taxonomy" id="130796"/>
    <lineage>
        <taxon>Bacteria</taxon>
        <taxon>Bacillati</taxon>
        <taxon>Actinomycetota</taxon>
        <taxon>Actinomycetes</taxon>
        <taxon>Pseudonocardiales</taxon>
        <taxon>Pseudonocardiaceae</taxon>
        <taxon>Crossiella</taxon>
    </lineage>
</organism>
<dbReference type="InterPro" id="IPR042070">
    <property type="entry name" value="PucR_C-HTH_sf"/>
</dbReference>
<gene>
    <name evidence="5" type="ORF">JOF53_007421</name>
</gene>
<evidence type="ECO:0000313" key="6">
    <source>
        <dbReference type="Proteomes" id="UP001519363"/>
    </source>
</evidence>
<proteinExistence type="inferred from homology"/>
<evidence type="ECO:0000259" key="2">
    <source>
        <dbReference type="Pfam" id="PF13556"/>
    </source>
</evidence>
<dbReference type="InterPro" id="IPR041522">
    <property type="entry name" value="CdaR_GGDEF"/>
</dbReference>
<protein>
    <recommendedName>
        <fullName evidence="7">PucR family transcriptional regulator</fullName>
    </recommendedName>
</protein>
<dbReference type="Pfam" id="PF13556">
    <property type="entry name" value="HTH_30"/>
    <property type="match status" value="1"/>
</dbReference>
<evidence type="ECO:0000259" key="4">
    <source>
        <dbReference type="Pfam" id="PF17853"/>
    </source>
</evidence>
<dbReference type="RefSeq" id="WP_209707577.1">
    <property type="nucleotide sequence ID" value="NZ_JAGIOO010000001.1"/>
</dbReference>
<dbReference type="Pfam" id="PF17853">
    <property type="entry name" value="GGDEF_2"/>
    <property type="match status" value="1"/>
</dbReference>
<evidence type="ECO:0000259" key="3">
    <source>
        <dbReference type="Pfam" id="PF14361"/>
    </source>
</evidence>
<dbReference type="PANTHER" id="PTHR33744">
    <property type="entry name" value="CARBOHYDRATE DIACID REGULATOR"/>
    <property type="match status" value="1"/>
</dbReference>
<feature type="domain" description="CdaR GGDEF-like" evidence="4">
    <location>
        <begin position="175"/>
        <end position="283"/>
    </location>
</feature>
<evidence type="ECO:0000256" key="1">
    <source>
        <dbReference type="ARBA" id="ARBA00006754"/>
    </source>
</evidence>
<dbReference type="Pfam" id="PF14361">
    <property type="entry name" value="RsbRD_N"/>
    <property type="match status" value="1"/>
</dbReference>
<dbReference type="InterPro" id="IPR025751">
    <property type="entry name" value="RsbRD_N_dom"/>
</dbReference>
<dbReference type="EMBL" id="JAGIOO010000001">
    <property type="protein sequence ID" value="MBP2478549.1"/>
    <property type="molecule type" value="Genomic_DNA"/>
</dbReference>
<dbReference type="PANTHER" id="PTHR33744:SF1">
    <property type="entry name" value="DNA-BINDING TRANSCRIPTIONAL ACTIVATOR ADER"/>
    <property type="match status" value="1"/>
</dbReference>
<comment type="caution">
    <text evidence="5">The sequence shown here is derived from an EMBL/GenBank/DDBJ whole genome shotgun (WGS) entry which is preliminary data.</text>
</comment>
<dbReference type="InterPro" id="IPR025736">
    <property type="entry name" value="PucR_C-HTH_dom"/>
</dbReference>
<feature type="domain" description="PucR C-terminal helix-turn-helix" evidence="2">
    <location>
        <begin position="331"/>
        <end position="388"/>
    </location>
</feature>
<sequence>MTEQWERAGEAVAEIGARLLDRAEEIAAGMTERVREGVPAYRTDKVVTAATLRATCHSHVLAIYGAVGRRVDVGTSESYENGKLRARAGMPLPEVMAAYRICAHHLWEQLAAAVAEAGAPGPVLMRAAADIWQVLDVFTEAMSAGYRDEVTEQVLGQERRRAAVVQALLEGGLTEGGDLWAAADVLRLPHTGPYVVLAAAVGQLGDTGLPRVESRLRAAGIPSVWHLQPEEHLGVAALARPAAQLPQLIDLLDTAAGVGVSPSYQELPETPQALALARIALRAAIPGQPVVVFDEQPLAVVSVAAPEVLRRVTGRVLAGLDGLPDRDRELLLETFLAWLDSGSANEAATALFCHPNTVRYRLRRLEEHTGRDLAVPRDVVELGLAVEADRRARR</sequence>
<dbReference type="InterPro" id="IPR051448">
    <property type="entry name" value="CdaR-like_regulators"/>
</dbReference>
<dbReference type="Gene3D" id="1.10.10.2840">
    <property type="entry name" value="PucR C-terminal helix-turn-helix domain"/>
    <property type="match status" value="1"/>
</dbReference>
<feature type="domain" description="RsbT co-antagonist protein RsbRD N-terminal" evidence="3">
    <location>
        <begin position="24"/>
        <end position="161"/>
    </location>
</feature>
<reference evidence="5 6" key="1">
    <citation type="submission" date="2021-03" db="EMBL/GenBank/DDBJ databases">
        <title>Sequencing the genomes of 1000 actinobacteria strains.</title>
        <authorList>
            <person name="Klenk H.-P."/>
        </authorList>
    </citation>
    <scope>NUCLEOTIDE SEQUENCE [LARGE SCALE GENOMIC DNA]</scope>
    <source>
        <strain evidence="5 6">DSM 44580</strain>
    </source>
</reference>
<keyword evidence="6" id="KW-1185">Reference proteome</keyword>
<comment type="similarity">
    <text evidence="1">Belongs to the CdaR family.</text>
</comment>
<accession>A0ABS5APR4</accession>
<evidence type="ECO:0000313" key="5">
    <source>
        <dbReference type="EMBL" id="MBP2478549.1"/>
    </source>
</evidence>
<dbReference type="Proteomes" id="UP001519363">
    <property type="component" value="Unassembled WGS sequence"/>
</dbReference>
<name>A0ABS5APR4_9PSEU</name>
<evidence type="ECO:0008006" key="7">
    <source>
        <dbReference type="Google" id="ProtNLM"/>
    </source>
</evidence>